<dbReference type="RefSeq" id="WP_208430194.1">
    <property type="nucleotide sequence ID" value="NZ_JAEPRJ010000001.1"/>
</dbReference>
<name>A0ABS1J4E6_9FIRM</name>
<dbReference type="InterPro" id="IPR003593">
    <property type="entry name" value="AAA+_ATPase"/>
</dbReference>
<evidence type="ECO:0000313" key="10">
    <source>
        <dbReference type="EMBL" id="MBK5898799.1"/>
    </source>
</evidence>
<keyword evidence="6 7" id="KW-0472">Membrane</keyword>
<dbReference type="Gene3D" id="1.20.1560.10">
    <property type="entry name" value="ABC transporter type 1, transmembrane domain"/>
    <property type="match status" value="1"/>
</dbReference>
<comment type="caution">
    <text evidence="10">The sequence shown here is derived from an EMBL/GenBank/DDBJ whole genome shotgun (WGS) entry which is preliminary data.</text>
</comment>
<keyword evidence="3" id="KW-0547">Nucleotide-binding</keyword>
<keyword evidence="11" id="KW-1185">Reference proteome</keyword>
<keyword evidence="2 7" id="KW-0812">Transmembrane</keyword>
<dbReference type="Gene3D" id="3.40.50.300">
    <property type="entry name" value="P-loop containing nucleotide triphosphate hydrolases"/>
    <property type="match status" value="1"/>
</dbReference>
<reference evidence="10 11" key="1">
    <citation type="submission" date="2021-01" db="EMBL/GenBank/DDBJ databases">
        <title>Isolation and description of Catonella massiliensis sp. nov., a novel Catonella species, isolated from a stable periodontitis subject.</title>
        <authorList>
            <person name="Antezack A."/>
            <person name="Boxberger M."/>
            <person name="La Scola B."/>
            <person name="Monnet-Corti V."/>
        </authorList>
    </citation>
    <scope>NUCLEOTIDE SEQUENCE [LARGE SCALE GENOMIC DNA]</scope>
    <source>
        <strain evidence="10 11">Marseille-Q4567</strain>
    </source>
</reference>
<dbReference type="PANTHER" id="PTHR43394:SF1">
    <property type="entry name" value="ATP-BINDING CASSETTE SUB-FAMILY B MEMBER 10, MITOCHONDRIAL"/>
    <property type="match status" value="1"/>
</dbReference>
<feature type="transmembrane region" description="Helical" evidence="7">
    <location>
        <begin position="58"/>
        <end position="77"/>
    </location>
</feature>
<dbReference type="InterPro" id="IPR036640">
    <property type="entry name" value="ABC1_TM_sf"/>
</dbReference>
<gene>
    <name evidence="10" type="ORF">JJN12_13625</name>
</gene>
<evidence type="ECO:0000256" key="1">
    <source>
        <dbReference type="ARBA" id="ARBA00004651"/>
    </source>
</evidence>
<feature type="transmembrane region" description="Helical" evidence="7">
    <location>
        <begin position="21"/>
        <end position="46"/>
    </location>
</feature>
<feature type="domain" description="ABC transporter" evidence="8">
    <location>
        <begin position="340"/>
        <end position="579"/>
    </location>
</feature>
<evidence type="ECO:0000256" key="7">
    <source>
        <dbReference type="SAM" id="Phobius"/>
    </source>
</evidence>
<evidence type="ECO:0000256" key="5">
    <source>
        <dbReference type="ARBA" id="ARBA00022989"/>
    </source>
</evidence>
<evidence type="ECO:0000256" key="4">
    <source>
        <dbReference type="ARBA" id="ARBA00022840"/>
    </source>
</evidence>
<feature type="transmembrane region" description="Helical" evidence="7">
    <location>
        <begin position="160"/>
        <end position="176"/>
    </location>
</feature>
<accession>A0ABS1J4E6</accession>
<feature type="transmembrane region" description="Helical" evidence="7">
    <location>
        <begin position="249"/>
        <end position="268"/>
    </location>
</feature>
<dbReference type="InterPro" id="IPR017871">
    <property type="entry name" value="ABC_transporter-like_CS"/>
</dbReference>
<dbReference type="PANTHER" id="PTHR43394">
    <property type="entry name" value="ATP-DEPENDENT PERMEASE MDL1, MITOCHONDRIAL"/>
    <property type="match status" value="1"/>
</dbReference>
<keyword evidence="4 10" id="KW-0067">ATP-binding</keyword>
<comment type="subcellular location">
    <subcellularLocation>
        <location evidence="1">Cell membrane</location>
        <topology evidence="1">Multi-pass membrane protein</topology>
    </subcellularLocation>
</comment>
<dbReference type="GO" id="GO:0005524">
    <property type="term" value="F:ATP binding"/>
    <property type="evidence" value="ECO:0007669"/>
    <property type="project" value="UniProtKB-KW"/>
</dbReference>
<dbReference type="PROSITE" id="PS00211">
    <property type="entry name" value="ABC_TRANSPORTER_1"/>
    <property type="match status" value="1"/>
</dbReference>
<evidence type="ECO:0000256" key="3">
    <source>
        <dbReference type="ARBA" id="ARBA00022741"/>
    </source>
</evidence>
<feature type="domain" description="ABC transmembrane type-1" evidence="9">
    <location>
        <begin position="42"/>
        <end position="297"/>
    </location>
</feature>
<sequence>MGKMKYVFLLSKYIKNYRINVILCVIIHALYKSLPICLGFETALIVSKAMSGTLTSPVMHFLIVLAMVIGMAVLNYLDIYVSHDAAYKILTTLRGVSYEKIARLAPAGLEGEKSGDIMSIVLEDVEILEWFYAHSIIQVFVAIILPVISFIIVGCFSPEFSLILIAFSIIILLISGRKNSKADRYGSETQSRLGELNAVIIDGIQGLKEIITFRGFRAYFKKMFRYNDDYNKAYFDYSREAVEEVTNTNLIIGISSVISAVAGVYFAIKGEYSTEFVLPLIAVSSMVYSPLSEMLSMKSNYGRIFAAAGRVFDFLNEEEPVINNGRLNAKDVMSENVGELAFNNVGFAYKDRETGAENKVIKDVSFTVEEGKSVVLVGSSGSGKSTLIKLLQRFWDVDKGSITINENDIKDIKIEELRKMISVIPQDVYLFNRSIEENLKLAKEDAGDVEIKKALQDANVMDLINRLPEGIKTVVGERGASLSGGEKQRISIARAFLKDSPILIMDEITASLDYENENKINESLNELKKGRITLMIAHRLSTIKSADYVAFINDGVCEAFGTFDEVYEANENFRRVLGEDLMKP</sequence>
<dbReference type="Proteomes" id="UP000604730">
    <property type="component" value="Unassembled WGS sequence"/>
</dbReference>
<dbReference type="PROSITE" id="PS50893">
    <property type="entry name" value="ABC_TRANSPORTER_2"/>
    <property type="match status" value="1"/>
</dbReference>
<dbReference type="SUPFAM" id="SSF52540">
    <property type="entry name" value="P-loop containing nucleoside triphosphate hydrolases"/>
    <property type="match status" value="1"/>
</dbReference>
<evidence type="ECO:0000259" key="8">
    <source>
        <dbReference type="PROSITE" id="PS50893"/>
    </source>
</evidence>
<evidence type="ECO:0000256" key="6">
    <source>
        <dbReference type="ARBA" id="ARBA00023136"/>
    </source>
</evidence>
<organism evidence="10 11">
    <name type="scientific">Catonella massiliensis</name>
    <dbReference type="NCBI Taxonomy" id="2799636"/>
    <lineage>
        <taxon>Bacteria</taxon>
        <taxon>Bacillati</taxon>
        <taxon>Bacillota</taxon>
        <taxon>Clostridia</taxon>
        <taxon>Lachnospirales</taxon>
        <taxon>Lachnospiraceae</taxon>
        <taxon>Catonella</taxon>
    </lineage>
</organism>
<evidence type="ECO:0000259" key="9">
    <source>
        <dbReference type="PROSITE" id="PS50929"/>
    </source>
</evidence>
<protein>
    <submittedName>
        <fullName evidence="10">ABC transporter ATP-binding protein</fullName>
    </submittedName>
</protein>
<dbReference type="EMBL" id="JAEPRJ010000001">
    <property type="protein sequence ID" value="MBK5898799.1"/>
    <property type="molecule type" value="Genomic_DNA"/>
</dbReference>
<dbReference type="Pfam" id="PF00005">
    <property type="entry name" value="ABC_tran"/>
    <property type="match status" value="1"/>
</dbReference>
<keyword evidence="5 7" id="KW-1133">Transmembrane helix</keyword>
<evidence type="ECO:0000256" key="2">
    <source>
        <dbReference type="ARBA" id="ARBA00022692"/>
    </source>
</evidence>
<dbReference type="InterPro" id="IPR003439">
    <property type="entry name" value="ABC_transporter-like_ATP-bd"/>
</dbReference>
<dbReference type="InterPro" id="IPR027417">
    <property type="entry name" value="P-loop_NTPase"/>
</dbReference>
<evidence type="ECO:0000313" key="11">
    <source>
        <dbReference type="Proteomes" id="UP000604730"/>
    </source>
</evidence>
<proteinExistence type="predicted"/>
<dbReference type="PROSITE" id="PS50929">
    <property type="entry name" value="ABC_TM1F"/>
    <property type="match status" value="1"/>
</dbReference>
<dbReference type="SMART" id="SM00382">
    <property type="entry name" value="AAA"/>
    <property type="match status" value="1"/>
</dbReference>
<dbReference type="InterPro" id="IPR039421">
    <property type="entry name" value="Type_1_exporter"/>
</dbReference>
<dbReference type="Pfam" id="PF00664">
    <property type="entry name" value="ABC_membrane"/>
    <property type="match status" value="1"/>
</dbReference>
<feature type="transmembrane region" description="Helical" evidence="7">
    <location>
        <begin position="130"/>
        <end position="154"/>
    </location>
</feature>
<dbReference type="InterPro" id="IPR011527">
    <property type="entry name" value="ABC1_TM_dom"/>
</dbReference>
<dbReference type="SUPFAM" id="SSF90123">
    <property type="entry name" value="ABC transporter transmembrane region"/>
    <property type="match status" value="1"/>
</dbReference>